<dbReference type="SUPFAM" id="SSF54001">
    <property type="entry name" value="Cysteine proteinases"/>
    <property type="match status" value="1"/>
</dbReference>
<evidence type="ECO:0000313" key="7">
    <source>
        <dbReference type="Proteomes" id="UP000466442"/>
    </source>
</evidence>
<feature type="signal peptide" evidence="3">
    <location>
        <begin position="1"/>
        <end position="16"/>
    </location>
</feature>
<dbReference type="InterPro" id="IPR013128">
    <property type="entry name" value="Peptidase_C1A"/>
</dbReference>
<dbReference type="InterPro" id="IPR000668">
    <property type="entry name" value="Peptidase_C1A_C"/>
</dbReference>
<comment type="caution">
    <text evidence="6">The sequence shown here is derived from an EMBL/GenBank/DDBJ whole genome shotgun (WGS) entry which is preliminary data.</text>
</comment>
<sequence>MKELWILVCFVSTSHGLSCTGLSPPVWPKAYSVRGNISVPMAEVEEPFMAFYDETSGNSRIDYWGGNFKSYQSSAQPFGFLRRVTYFVKESLLYQLCVQRNGTAAESVEPQTVLPDLSMYTCADVNEKDGIQTQKWSYFKTNYISTTKLTMWLSMELISGASVPSPLRFEIKEFDGILGSVTDHYFLIYDLFSSEPPPAHVWKLDSLVTCSNFRNERVKEMSRFNPIREYILNSDDYVNEAWEIHLRMYNKTYHGLEQLIRRQIFKQNRRFVFSRNRRLNEYKLKVNRFADWSQQELDSLRGRKFLPGGNNASVFPEELMYKDIPTHLDWRKRGFDVPVKDQGMCGNGWAFASAGVLEGANFIRTGTSVDMSVQALMDCTWNYGNEGCDGGDDFRTFQWVKHSGGLPASDSYEPYKRDEGYCRLEHTVLYGRIKGYLNVLPNDSTALREALFHNGPISVPVHSSLKSFIFYSSRVYSDPACLSRQEDLDHYALLTGYGSLNGKDYWIVKNSWSSSWGLDGYILIAVDDNLCGVMTNPTYVIT</sequence>
<dbReference type="InterPro" id="IPR038765">
    <property type="entry name" value="Papain-like_cys_pep_sf"/>
</dbReference>
<comment type="similarity">
    <text evidence="1">Belongs to the peptidase C1 family.</text>
</comment>
<keyword evidence="2" id="KW-1015">Disulfide bond</keyword>
<dbReference type="OrthoDB" id="65740at2759"/>
<dbReference type="FunFam" id="3.90.70.10:FF:000332">
    <property type="entry name" value="Cathepsin L1"/>
    <property type="match status" value="1"/>
</dbReference>
<evidence type="ECO:0000313" key="6">
    <source>
        <dbReference type="EMBL" id="KAF6202414.1"/>
    </source>
</evidence>
<dbReference type="GO" id="GO:0008234">
    <property type="term" value="F:cysteine-type peptidase activity"/>
    <property type="evidence" value="ECO:0007669"/>
    <property type="project" value="InterPro"/>
</dbReference>
<proteinExistence type="inferred from homology"/>
<feature type="domain" description="Cathepsin propeptide inhibitor" evidence="5">
    <location>
        <begin position="242"/>
        <end position="297"/>
    </location>
</feature>
<dbReference type="PRINTS" id="PR00705">
    <property type="entry name" value="PAPAIN"/>
</dbReference>
<feature type="chain" id="PRO_5035788088" description="Peptidase C1A papain C-terminal domain-containing protein" evidence="3">
    <location>
        <begin position="17"/>
        <end position="542"/>
    </location>
</feature>
<evidence type="ECO:0000256" key="1">
    <source>
        <dbReference type="ARBA" id="ARBA00008455"/>
    </source>
</evidence>
<dbReference type="PROSITE" id="PS00640">
    <property type="entry name" value="THIOL_PROTEASE_ASN"/>
    <property type="match status" value="1"/>
</dbReference>
<dbReference type="Gene3D" id="3.90.70.10">
    <property type="entry name" value="Cysteine proteinases"/>
    <property type="match status" value="1"/>
</dbReference>
<dbReference type="Pfam" id="PF00112">
    <property type="entry name" value="Peptidase_C1"/>
    <property type="match status" value="1"/>
</dbReference>
<evidence type="ECO:0000259" key="5">
    <source>
        <dbReference type="SMART" id="SM00848"/>
    </source>
</evidence>
<dbReference type="PANTHER" id="PTHR12411">
    <property type="entry name" value="CYSTEINE PROTEASE FAMILY C1-RELATED"/>
    <property type="match status" value="1"/>
</dbReference>
<organism evidence="6 7">
    <name type="scientific">Apolygus lucorum</name>
    <name type="common">Small green plant bug</name>
    <name type="synonym">Lygocoris lucorum</name>
    <dbReference type="NCBI Taxonomy" id="248454"/>
    <lineage>
        <taxon>Eukaryota</taxon>
        <taxon>Metazoa</taxon>
        <taxon>Ecdysozoa</taxon>
        <taxon>Arthropoda</taxon>
        <taxon>Hexapoda</taxon>
        <taxon>Insecta</taxon>
        <taxon>Pterygota</taxon>
        <taxon>Neoptera</taxon>
        <taxon>Paraneoptera</taxon>
        <taxon>Hemiptera</taxon>
        <taxon>Heteroptera</taxon>
        <taxon>Panheteroptera</taxon>
        <taxon>Cimicomorpha</taxon>
        <taxon>Miridae</taxon>
        <taxon>Mirini</taxon>
        <taxon>Apolygus</taxon>
    </lineage>
</organism>
<reference evidence="6" key="1">
    <citation type="journal article" date="2021" name="Mol. Ecol. Resour.">
        <title>Apolygus lucorum genome provides insights into omnivorousness and mesophyll feeding.</title>
        <authorList>
            <person name="Liu Y."/>
            <person name="Liu H."/>
            <person name="Wang H."/>
            <person name="Huang T."/>
            <person name="Liu B."/>
            <person name="Yang B."/>
            <person name="Yin L."/>
            <person name="Li B."/>
            <person name="Zhang Y."/>
            <person name="Zhang S."/>
            <person name="Jiang F."/>
            <person name="Zhang X."/>
            <person name="Ren Y."/>
            <person name="Wang B."/>
            <person name="Wang S."/>
            <person name="Lu Y."/>
            <person name="Wu K."/>
            <person name="Fan W."/>
            <person name="Wang G."/>
        </authorList>
    </citation>
    <scope>NUCLEOTIDE SEQUENCE</scope>
    <source>
        <strain evidence="6">12Hb</strain>
    </source>
</reference>
<dbReference type="InterPro" id="IPR039417">
    <property type="entry name" value="Peptidase_C1A_papain-like"/>
</dbReference>
<evidence type="ECO:0008006" key="8">
    <source>
        <dbReference type="Google" id="ProtNLM"/>
    </source>
</evidence>
<dbReference type="CDD" id="cd02248">
    <property type="entry name" value="Peptidase_C1A"/>
    <property type="match status" value="1"/>
</dbReference>
<evidence type="ECO:0000259" key="4">
    <source>
        <dbReference type="SMART" id="SM00645"/>
    </source>
</evidence>
<dbReference type="Pfam" id="PF08246">
    <property type="entry name" value="Inhibitor_I29"/>
    <property type="match status" value="1"/>
</dbReference>
<keyword evidence="3" id="KW-0732">Signal</keyword>
<dbReference type="EMBL" id="WIXP02000012">
    <property type="protein sequence ID" value="KAF6202414.1"/>
    <property type="molecule type" value="Genomic_DNA"/>
</dbReference>
<dbReference type="Proteomes" id="UP000466442">
    <property type="component" value="Linkage Group LG12"/>
</dbReference>
<accession>A0A8S9X1R6</accession>
<name>A0A8S9X1R6_APOLU</name>
<dbReference type="AlphaFoldDB" id="A0A8S9X1R6"/>
<evidence type="ECO:0000256" key="2">
    <source>
        <dbReference type="ARBA" id="ARBA00023157"/>
    </source>
</evidence>
<protein>
    <recommendedName>
        <fullName evidence="8">Peptidase C1A papain C-terminal domain-containing protein</fullName>
    </recommendedName>
</protein>
<dbReference type="SMART" id="SM00645">
    <property type="entry name" value="Pept_C1"/>
    <property type="match status" value="1"/>
</dbReference>
<dbReference type="SMART" id="SM00848">
    <property type="entry name" value="Inhibitor_I29"/>
    <property type="match status" value="1"/>
</dbReference>
<dbReference type="InterPro" id="IPR025661">
    <property type="entry name" value="Pept_asp_AS"/>
</dbReference>
<keyword evidence="7" id="KW-1185">Reference proteome</keyword>
<gene>
    <name evidence="6" type="ORF">GE061_004813</name>
</gene>
<dbReference type="GO" id="GO:0006508">
    <property type="term" value="P:proteolysis"/>
    <property type="evidence" value="ECO:0007669"/>
    <property type="project" value="InterPro"/>
</dbReference>
<dbReference type="InterPro" id="IPR013201">
    <property type="entry name" value="Prot_inhib_I29"/>
</dbReference>
<evidence type="ECO:0000256" key="3">
    <source>
        <dbReference type="SAM" id="SignalP"/>
    </source>
</evidence>
<feature type="domain" description="Peptidase C1A papain C-terminal" evidence="4">
    <location>
        <begin position="324"/>
        <end position="541"/>
    </location>
</feature>